<dbReference type="SUPFAM" id="SSF58104">
    <property type="entry name" value="Methyl-accepting chemotaxis protein (MCP) signaling domain"/>
    <property type="match status" value="1"/>
</dbReference>
<dbReference type="PANTHER" id="PTHR32089">
    <property type="entry name" value="METHYL-ACCEPTING CHEMOTAXIS PROTEIN MCPB"/>
    <property type="match status" value="1"/>
</dbReference>
<evidence type="ECO:0000256" key="3">
    <source>
        <dbReference type="PROSITE-ProRule" id="PRU00284"/>
    </source>
</evidence>
<dbReference type="EMBL" id="BMZS01000010">
    <property type="protein sequence ID" value="GHD58122.1"/>
    <property type="molecule type" value="Genomic_DNA"/>
</dbReference>
<dbReference type="SMART" id="SM00283">
    <property type="entry name" value="MA"/>
    <property type="match status" value="1"/>
</dbReference>
<evidence type="ECO:0000259" key="4">
    <source>
        <dbReference type="PROSITE" id="PS50111"/>
    </source>
</evidence>
<organism evidence="5 6">
    <name type="scientific">Thalassobaculum fulvum</name>
    <dbReference type="NCBI Taxonomy" id="1633335"/>
    <lineage>
        <taxon>Bacteria</taxon>
        <taxon>Pseudomonadati</taxon>
        <taxon>Pseudomonadota</taxon>
        <taxon>Alphaproteobacteria</taxon>
        <taxon>Rhodospirillales</taxon>
        <taxon>Thalassobaculaceae</taxon>
        <taxon>Thalassobaculum</taxon>
    </lineage>
</organism>
<dbReference type="InterPro" id="IPR004089">
    <property type="entry name" value="MCPsignal_dom"/>
</dbReference>
<feature type="domain" description="Methyl-accepting transducer" evidence="4">
    <location>
        <begin position="244"/>
        <end position="466"/>
    </location>
</feature>
<dbReference type="PRINTS" id="PR00260">
    <property type="entry name" value="CHEMTRNSDUCR"/>
</dbReference>
<dbReference type="RefSeq" id="WP_229837408.1">
    <property type="nucleotide sequence ID" value="NZ_BMZS01000010.1"/>
</dbReference>
<protein>
    <submittedName>
        <fullName evidence="5">Chemotaxis protein</fullName>
    </submittedName>
</protein>
<dbReference type="PANTHER" id="PTHR32089:SF112">
    <property type="entry name" value="LYSOZYME-LIKE PROTEIN-RELATED"/>
    <property type="match status" value="1"/>
</dbReference>
<evidence type="ECO:0000313" key="5">
    <source>
        <dbReference type="EMBL" id="GHD58122.1"/>
    </source>
</evidence>
<dbReference type="AlphaFoldDB" id="A0A918XUV7"/>
<accession>A0A918XUV7</accession>
<dbReference type="Proteomes" id="UP000630353">
    <property type="component" value="Unassembled WGS sequence"/>
</dbReference>
<evidence type="ECO:0000256" key="1">
    <source>
        <dbReference type="ARBA" id="ARBA00023224"/>
    </source>
</evidence>
<comment type="similarity">
    <text evidence="2">Belongs to the methyl-accepting chemotaxis (MCP) protein family.</text>
</comment>
<keyword evidence="1 3" id="KW-0807">Transducer</keyword>
<dbReference type="Gene3D" id="3.30.450.20">
    <property type="entry name" value="PAS domain"/>
    <property type="match status" value="2"/>
</dbReference>
<dbReference type="GO" id="GO:0016020">
    <property type="term" value="C:membrane"/>
    <property type="evidence" value="ECO:0007669"/>
    <property type="project" value="InterPro"/>
</dbReference>
<dbReference type="InterPro" id="IPR000014">
    <property type="entry name" value="PAS"/>
</dbReference>
<dbReference type="Gene3D" id="1.10.287.950">
    <property type="entry name" value="Methyl-accepting chemotaxis protein"/>
    <property type="match status" value="1"/>
</dbReference>
<comment type="caution">
    <text evidence="5">The sequence shown here is derived from an EMBL/GenBank/DDBJ whole genome shotgun (WGS) entry which is preliminary data.</text>
</comment>
<dbReference type="InterPro" id="IPR004090">
    <property type="entry name" value="Chemotax_Me-accpt_rcpt"/>
</dbReference>
<dbReference type="GO" id="GO:0004888">
    <property type="term" value="F:transmembrane signaling receptor activity"/>
    <property type="evidence" value="ECO:0007669"/>
    <property type="project" value="InterPro"/>
</dbReference>
<evidence type="ECO:0000256" key="2">
    <source>
        <dbReference type="ARBA" id="ARBA00029447"/>
    </source>
</evidence>
<gene>
    <name evidence="5" type="ORF">GCM10017083_40610</name>
</gene>
<dbReference type="PROSITE" id="PS50111">
    <property type="entry name" value="CHEMOTAXIS_TRANSDUC_2"/>
    <property type="match status" value="1"/>
</dbReference>
<dbReference type="Pfam" id="PF13188">
    <property type="entry name" value="PAS_8"/>
    <property type="match status" value="1"/>
</dbReference>
<sequence>MKPKHMAAMLDGLPVNVMTCDLKTFRIDYANKATLETLRSIEHALPIKAAELVGASIDVFHKHPERQRALLSDPKNLPHKARITIGGEVLDLHVNAIMDGGRYVGPMLTWTLVTEQARVEAETQRLLTMIDEMPVNVMMCDPETFEVTYANRTSIETLRRLEQYLPIKADELVGTSIDVFHRNPEHQRRILSDPDRLPYRAKIRLGPETLDLRVSAIRDNSGRYVAPMLNWSVITSQVQLADDFEGNIKTLVDGVGSATTEMQATAETMASIAEETAAQAGVVSAAAEELASSIGEISGQVQRSATISGEAVEEARRSSEQVRSLAQAADEIGNVVDLITQIASQTNLLALNATIEAARAGDAGRGFAVVATEVKNLAGQTARATEEIAGKIGGIQDATRSTVGSIEQVAKVIEQLSEIATSISSAVEEQSAATAEVTNNITGVSQSAGETGASAVQMLGAASQLSRDSGQLGSRVDEFVGSVRAF</sequence>
<keyword evidence="6" id="KW-1185">Reference proteome</keyword>
<dbReference type="Pfam" id="PF00015">
    <property type="entry name" value="MCPsignal"/>
    <property type="match status" value="1"/>
</dbReference>
<reference evidence="5" key="1">
    <citation type="journal article" date="2014" name="Int. J. Syst. Evol. Microbiol.">
        <title>Complete genome sequence of Corynebacterium casei LMG S-19264T (=DSM 44701T), isolated from a smear-ripened cheese.</title>
        <authorList>
            <consortium name="US DOE Joint Genome Institute (JGI-PGF)"/>
            <person name="Walter F."/>
            <person name="Albersmeier A."/>
            <person name="Kalinowski J."/>
            <person name="Ruckert C."/>
        </authorList>
    </citation>
    <scope>NUCLEOTIDE SEQUENCE</scope>
    <source>
        <strain evidence="5">KCTC 42651</strain>
    </source>
</reference>
<dbReference type="GO" id="GO:0006935">
    <property type="term" value="P:chemotaxis"/>
    <property type="evidence" value="ECO:0007669"/>
    <property type="project" value="InterPro"/>
</dbReference>
<evidence type="ECO:0000313" key="6">
    <source>
        <dbReference type="Proteomes" id="UP000630353"/>
    </source>
</evidence>
<dbReference type="GO" id="GO:0007165">
    <property type="term" value="P:signal transduction"/>
    <property type="evidence" value="ECO:0007669"/>
    <property type="project" value="UniProtKB-KW"/>
</dbReference>
<proteinExistence type="inferred from homology"/>
<reference evidence="5" key="2">
    <citation type="submission" date="2020-09" db="EMBL/GenBank/DDBJ databases">
        <authorList>
            <person name="Sun Q."/>
            <person name="Kim S."/>
        </authorList>
    </citation>
    <scope>NUCLEOTIDE SEQUENCE</scope>
    <source>
        <strain evidence="5">KCTC 42651</strain>
    </source>
</reference>
<name>A0A918XUV7_9PROT</name>